<dbReference type="Proteomes" id="UP001580928">
    <property type="component" value="Unassembled WGS sequence"/>
</dbReference>
<evidence type="ECO:0000313" key="3">
    <source>
        <dbReference type="Proteomes" id="UP001580928"/>
    </source>
</evidence>
<dbReference type="PANTHER" id="PTHR46401">
    <property type="entry name" value="GLYCOSYLTRANSFERASE WBBK-RELATED"/>
    <property type="match status" value="1"/>
</dbReference>
<organism evidence="2 3">
    <name type="scientific">Albibacterium profundi</name>
    <dbReference type="NCBI Taxonomy" id="3134906"/>
    <lineage>
        <taxon>Bacteria</taxon>
        <taxon>Pseudomonadati</taxon>
        <taxon>Bacteroidota</taxon>
        <taxon>Sphingobacteriia</taxon>
        <taxon>Sphingobacteriales</taxon>
        <taxon>Sphingobacteriaceae</taxon>
        <taxon>Albibacterium</taxon>
    </lineage>
</organism>
<dbReference type="EMBL" id="JBBVGT010000002">
    <property type="protein sequence ID" value="MFB5945712.1"/>
    <property type="molecule type" value="Genomic_DNA"/>
</dbReference>
<reference evidence="2 3" key="1">
    <citation type="submission" date="2024-04" db="EMBL/GenBank/DDBJ databases">
        <title>Albibacterium profundi sp. nov., isolated from sediment of the Challenger Deep of Mariana Trench.</title>
        <authorList>
            <person name="Wang Y."/>
        </authorList>
    </citation>
    <scope>NUCLEOTIDE SEQUENCE [LARGE SCALE GENOMIC DNA]</scope>
    <source>
        <strain evidence="2 3">RHL897</strain>
    </source>
</reference>
<dbReference type="EC" id="2.4.-.-" evidence="2"/>
<dbReference type="PANTHER" id="PTHR46401:SF2">
    <property type="entry name" value="GLYCOSYLTRANSFERASE WBBK-RELATED"/>
    <property type="match status" value="1"/>
</dbReference>
<dbReference type="RefSeq" id="WP_375557246.1">
    <property type="nucleotide sequence ID" value="NZ_JBBVGT010000002.1"/>
</dbReference>
<name>A0ABV5CH77_9SPHI</name>
<keyword evidence="3" id="KW-1185">Reference proteome</keyword>
<dbReference type="GO" id="GO:0016757">
    <property type="term" value="F:glycosyltransferase activity"/>
    <property type="evidence" value="ECO:0007669"/>
    <property type="project" value="UniProtKB-KW"/>
</dbReference>
<keyword evidence="1 2" id="KW-0808">Transferase</keyword>
<dbReference type="Pfam" id="PF13692">
    <property type="entry name" value="Glyco_trans_1_4"/>
    <property type="match status" value="1"/>
</dbReference>
<accession>A0ABV5CH77</accession>
<protein>
    <submittedName>
        <fullName evidence="2">Glycosyltransferase</fullName>
        <ecNumber evidence="2">2.4.-.-</ecNumber>
    </submittedName>
</protein>
<gene>
    <name evidence="2" type="ORF">WKR92_07690</name>
</gene>
<evidence type="ECO:0000256" key="1">
    <source>
        <dbReference type="ARBA" id="ARBA00022679"/>
    </source>
</evidence>
<evidence type="ECO:0000313" key="2">
    <source>
        <dbReference type="EMBL" id="MFB5945712.1"/>
    </source>
</evidence>
<sequence length="371" mass="42158">MKPKVLMITDVKFWLNAAGSFSRISTLVSYLSHQSYLTVVVLIKSEQEHTTVSLPNINVIFLLNANDHDKKSNLAAVHNLLSFDNYKYCIIEYINHAYFLSSIPDHVLTMLDVHDIISDRNATFKELGYSFNKDELVRTTEYKIYSYFDYVIFISKKDYDKSLALLPSEKAVLAPHPVSVVNNQFRERAKVVGFIASDYFPNVDSIVWFLENVWCDIQESSDLVLHIYGLVCRRIPQRFAELDNVLLKGFIPDCNKIYNDIDIIINPVRAGAGIKIKNIEALANGLPLITTAHGSSGLEGGMHDAFVVADNPRVFKDKLIEISRDNRLRKRLATNAKSFIKRNFSEEVCFSKITDILATDSINNEPKQPIT</sequence>
<dbReference type="Gene3D" id="3.40.50.2000">
    <property type="entry name" value="Glycogen Phosphorylase B"/>
    <property type="match status" value="1"/>
</dbReference>
<dbReference type="SUPFAM" id="SSF53756">
    <property type="entry name" value="UDP-Glycosyltransferase/glycogen phosphorylase"/>
    <property type="match status" value="1"/>
</dbReference>
<keyword evidence="2" id="KW-0328">Glycosyltransferase</keyword>
<proteinExistence type="predicted"/>
<comment type="caution">
    <text evidence="2">The sequence shown here is derived from an EMBL/GenBank/DDBJ whole genome shotgun (WGS) entry which is preliminary data.</text>
</comment>